<sequence>MTRIRVNTNFNMHVEEQGRGPAIIMLHGFCGSSKYWSSLIPLLSEQYRVIVPDLRGHGKSDAPVGAYTIEQMADDILDLANTLELSKFVLLGHSLGGYITLSFAQRYADRLNGFGLIHSTGYPDTEEGKQKRVATVQSLQAGGIVPMVDELIPKLFAASHIDEHAEQVSKAKEIGYLTPPQGAAGAALAMRERPDRTAVLAATALPLLLIAGEQDGIVTSDKMFTVNGPNVTQVTLTGVGHMSMMESPERLADAVASYMHQIRA</sequence>
<reference evidence="2 3" key="1">
    <citation type="submission" date="2021-11" db="EMBL/GenBank/DDBJ databases">
        <title>Draft genome sequence of Paenibacillus profundus YoMME, a new Gram-positive bacteria with exoelectrogenic properties.</title>
        <authorList>
            <person name="Hubenova Y."/>
            <person name="Hubenova E."/>
            <person name="Manasiev Y."/>
            <person name="Peykov S."/>
            <person name="Mitov M."/>
        </authorList>
    </citation>
    <scope>NUCLEOTIDE SEQUENCE [LARGE SCALE GENOMIC DNA]</scope>
    <source>
        <strain evidence="2 3">YoMME</strain>
    </source>
</reference>
<dbReference type="Proteomes" id="UP001199916">
    <property type="component" value="Unassembled WGS sequence"/>
</dbReference>
<dbReference type="Gene3D" id="3.40.50.1820">
    <property type="entry name" value="alpha/beta hydrolase"/>
    <property type="match status" value="1"/>
</dbReference>
<name>A0ABS8YJF5_9BACL</name>
<proteinExistence type="predicted"/>
<dbReference type="InterPro" id="IPR000639">
    <property type="entry name" value="Epox_hydrolase-like"/>
</dbReference>
<comment type="caution">
    <text evidence="2">The sequence shown here is derived from an EMBL/GenBank/DDBJ whole genome shotgun (WGS) entry which is preliminary data.</text>
</comment>
<dbReference type="RefSeq" id="WP_233698257.1">
    <property type="nucleotide sequence ID" value="NZ_JAJNBZ010000022.1"/>
</dbReference>
<dbReference type="PRINTS" id="PR00111">
    <property type="entry name" value="ABHYDROLASE"/>
</dbReference>
<dbReference type="InterPro" id="IPR000073">
    <property type="entry name" value="AB_hydrolase_1"/>
</dbReference>
<protein>
    <submittedName>
        <fullName evidence="2">Alpha/beta hydrolase</fullName>
    </submittedName>
</protein>
<dbReference type="EMBL" id="JAJNBZ010000022">
    <property type="protein sequence ID" value="MCE5171926.1"/>
    <property type="molecule type" value="Genomic_DNA"/>
</dbReference>
<dbReference type="InterPro" id="IPR050266">
    <property type="entry name" value="AB_hydrolase_sf"/>
</dbReference>
<dbReference type="PRINTS" id="PR00412">
    <property type="entry name" value="EPOXHYDRLASE"/>
</dbReference>
<evidence type="ECO:0000313" key="2">
    <source>
        <dbReference type="EMBL" id="MCE5171926.1"/>
    </source>
</evidence>
<feature type="domain" description="AB hydrolase-1" evidence="1">
    <location>
        <begin position="21"/>
        <end position="248"/>
    </location>
</feature>
<dbReference type="GO" id="GO:0016787">
    <property type="term" value="F:hydrolase activity"/>
    <property type="evidence" value="ECO:0007669"/>
    <property type="project" value="UniProtKB-KW"/>
</dbReference>
<dbReference type="SUPFAM" id="SSF53474">
    <property type="entry name" value="alpha/beta-Hydrolases"/>
    <property type="match status" value="1"/>
</dbReference>
<dbReference type="InterPro" id="IPR029058">
    <property type="entry name" value="AB_hydrolase_fold"/>
</dbReference>
<gene>
    <name evidence="2" type="ORF">LQV63_21840</name>
</gene>
<evidence type="ECO:0000313" key="3">
    <source>
        <dbReference type="Proteomes" id="UP001199916"/>
    </source>
</evidence>
<organism evidence="2 3">
    <name type="scientific">Paenibacillus profundus</name>
    <dbReference type="NCBI Taxonomy" id="1173085"/>
    <lineage>
        <taxon>Bacteria</taxon>
        <taxon>Bacillati</taxon>
        <taxon>Bacillota</taxon>
        <taxon>Bacilli</taxon>
        <taxon>Bacillales</taxon>
        <taxon>Paenibacillaceae</taxon>
        <taxon>Paenibacillus</taxon>
    </lineage>
</organism>
<evidence type="ECO:0000259" key="1">
    <source>
        <dbReference type="Pfam" id="PF00561"/>
    </source>
</evidence>
<dbReference type="PANTHER" id="PTHR43798">
    <property type="entry name" value="MONOACYLGLYCEROL LIPASE"/>
    <property type="match status" value="1"/>
</dbReference>
<keyword evidence="3" id="KW-1185">Reference proteome</keyword>
<accession>A0ABS8YJF5</accession>
<dbReference type="Pfam" id="PF00561">
    <property type="entry name" value="Abhydrolase_1"/>
    <property type="match status" value="1"/>
</dbReference>
<keyword evidence="2" id="KW-0378">Hydrolase</keyword>